<dbReference type="InterPro" id="IPR036259">
    <property type="entry name" value="MFS_trans_sf"/>
</dbReference>
<dbReference type="GO" id="GO:0005886">
    <property type="term" value="C:plasma membrane"/>
    <property type="evidence" value="ECO:0007669"/>
    <property type="project" value="UniProtKB-SubCell"/>
</dbReference>
<keyword evidence="2 6" id="KW-0812">Transmembrane</keyword>
<dbReference type="InterPro" id="IPR011701">
    <property type="entry name" value="MFS"/>
</dbReference>
<evidence type="ECO:0000256" key="6">
    <source>
        <dbReference type="SAM" id="Phobius"/>
    </source>
</evidence>
<feature type="transmembrane region" description="Helical" evidence="6">
    <location>
        <begin position="101"/>
        <end position="123"/>
    </location>
</feature>
<sequence length="409" mass="42156">MSLRRSSKHAALALGTLAALTAHTLTIAPTFLIPTWTSHGMGLAAAGGLAGAPALGMMFALVPWGWVIDEHGERIPSVLGFIVAASAYAVASSVAEYRQLWLLLFLGGAAAASVNTATGRLVAGHFPASQRGKAMGVRQTAQPLGNALAAVLLPPLADSIGPGHALLAPAFICGCVGCLCLLFPDPVQQPPGQSSVHPKNPYKDGSKYLQRIHLSGMLLTVPQAIVWTFMFAWLRSDQGWAAVDAGLLVAATQLLSALGRVVAGRWSDVTGSRTRPIRQIAISVTVCMIILVSAEAAGLKLAIPCVVALAILSVADNGLTVTAVVEYAGTRFSGRALGVQSMGQLLIGSLSGPVFGAVIAAAGYPTMFGIAALAPVAAVLAIPSLPANRSWKTERGDHPTESVCPEENS</sequence>
<feature type="transmembrane region" description="Helical" evidence="6">
    <location>
        <begin position="367"/>
        <end position="385"/>
    </location>
</feature>
<keyword evidence="3 6" id="KW-1133">Transmembrane helix</keyword>
<evidence type="ECO:0000256" key="1">
    <source>
        <dbReference type="ARBA" id="ARBA00004651"/>
    </source>
</evidence>
<evidence type="ECO:0000256" key="4">
    <source>
        <dbReference type="ARBA" id="ARBA00023136"/>
    </source>
</evidence>
<dbReference type="GO" id="GO:0022857">
    <property type="term" value="F:transmembrane transporter activity"/>
    <property type="evidence" value="ECO:0007669"/>
    <property type="project" value="InterPro"/>
</dbReference>
<feature type="domain" description="Major facilitator superfamily (MFS) profile" evidence="7">
    <location>
        <begin position="208"/>
        <end position="409"/>
    </location>
</feature>
<accession>A0A1X2CQH1</accession>
<dbReference type="PROSITE" id="PS50850">
    <property type="entry name" value="MFS"/>
    <property type="match status" value="2"/>
</dbReference>
<dbReference type="Gene3D" id="1.20.1250.20">
    <property type="entry name" value="MFS general substrate transporter like domains"/>
    <property type="match status" value="2"/>
</dbReference>
<keyword evidence="9" id="KW-1185">Reference proteome</keyword>
<reference evidence="8 9" key="1">
    <citation type="submission" date="2016-01" db="EMBL/GenBank/DDBJ databases">
        <title>The new phylogeny of the genus Mycobacterium.</title>
        <authorList>
            <person name="Tarcisio F."/>
            <person name="Conor M."/>
            <person name="Antonella G."/>
            <person name="Elisabetta G."/>
            <person name="Giulia F.S."/>
            <person name="Sara T."/>
            <person name="Anna F."/>
            <person name="Clotilde B."/>
            <person name="Roberto B."/>
            <person name="Veronica D.S."/>
            <person name="Fabio R."/>
            <person name="Monica P."/>
            <person name="Olivier J."/>
            <person name="Enrico T."/>
            <person name="Nicola S."/>
        </authorList>
    </citation>
    <scope>NUCLEOTIDE SEQUENCE [LARGE SCALE GENOMIC DNA]</scope>
    <source>
        <strain evidence="8 9">DSM 45176</strain>
    </source>
</reference>
<evidence type="ECO:0000313" key="8">
    <source>
        <dbReference type="EMBL" id="ORW78062.1"/>
    </source>
</evidence>
<feature type="transmembrane region" description="Helical" evidence="6">
    <location>
        <begin position="212"/>
        <end position="234"/>
    </location>
</feature>
<feature type="transmembrane region" description="Helical" evidence="6">
    <location>
        <begin position="40"/>
        <end position="66"/>
    </location>
</feature>
<dbReference type="InterPro" id="IPR052952">
    <property type="entry name" value="MFS-Transporter"/>
</dbReference>
<dbReference type="PANTHER" id="PTHR23527">
    <property type="entry name" value="BLL3282 PROTEIN"/>
    <property type="match status" value="1"/>
</dbReference>
<proteinExistence type="predicted"/>
<name>A0A1X2CQH1_9MYCO</name>
<comment type="caution">
    <text evidence="8">The sequence shown here is derived from an EMBL/GenBank/DDBJ whole genome shotgun (WGS) entry which is preliminary data.</text>
</comment>
<evidence type="ECO:0000259" key="7">
    <source>
        <dbReference type="PROSITE" id="PS50850"/>
    </source>
</evidence>
<feature type="compositionally biased region" description="Basic and acidic residues" evidence="5">
    <location>
        <begin position="391"/>
        <end position="400"/>
    </location>
</feature>
<gene>
    <name evidence="8" type="ORF">AWC22_20240</name>
</gene>
<dbReference type="InterPro" id="IPR020846">
    <property type="entry name" value="MFS_dom"/>
</dbReference>
<dbReference type="Pfam" id="PF07690">
    <property type="entry name" value="MFS_1"/>
    <property type="match status" value="1"/>
</dbReference>
<dbReference type="OrthoDB" id="8628659at2"/>
<organism evidence="8 9">
    <name type="scientific">Mycobacterium riyadhense</name>
    <dbReference type="NCBI Taxonomy" id="486698"/>
    <lineage>
        <taxon>Bacteria</taxon>
        <taxon>Bacillati</taxon>
        <taxon>Actinomycetota</taxon>
        <taxon>Actinomycetes</taxon>
        <taxon>Mycobacteriales</taxon>
        <taxon>Mycobacteriaceae</taxon>
        <taxon>Mycobacterium</taxon>
    </lineage>
</organism>
<feature type="transmembrane region" description="Helical" evidence="6">
    <location>
        <begin position="309"/>
        <end position="329"/>
    </location>
</feature>
<evidence type="ECO:0000256" key="3">
    <source>
        <dbReference type="ARBA" id="ARBA00022989"/>
    </source>
</evidence>
<comment type="subcellular location">
    <subcellularLocation>
        <location evidence="1">Cell membrane</location>
        <topology evidence="1">Multi-pass membrane protein</topology>
    </subcellularLocation>
</comment>
<feature type="transmembrane region" description="Helical" evidence="6">
    <location>
        <begin position="240"/>
        <end position="259"/>
    </location>
</feature>
<feature type="transmembrane region" description="Helical" evidence="6">
    <location>
        <begin position="341"/>
        <end position="361"/>
    </location>
</feature>
<evidence type="ECO:0000313" key="9">
    <source>
        <dbReference type="Proteomes" id="UP000193087"/>
    </source>
</evidence>
<dbReference type="AlphaFoldDB" id="A0A1X2CQH1"/>
<dbReference type="RefSeq" id="WP_085250784.1">
    <property type="nucleotide sequence ID" value="NZ_CAJMWI010000001.1"/>
</dbReference>
<dbReference type="PANTHER" id="PTHR23527:SF1">
    <property type="entry name" value="BLL3282 PROTEIN"/>
    <property type="match status" value="1"/>
</dbReference>
<evidence type="ECO:0000256" key="5">
    <source>
        <dbReference type="SAM" id="MobiDB-lite"/>
    </source>
</evidence>
<feature type="transmembrane region" description="Helical" evidence="6">
    <location>
        <begin position="78"/>
        <end position="95"/>
    </location>
</feature>
<feature type="transmembrane region" description="Helical" evidence="6">
    <location>
        <begin position="280"/>
        <end position="303"/>
    </location>
</feature>
<dbReference type="SUPFAM" id="SSF103473">
    <property type="entry name" value="MFS general substrate transporter"/>
    <property type="match status" value="1"/>
</dbReference>
<protein>
    <recommendedName>
        <fullName evidence="7">Major facilitator superfamily (MFS) profile domain-containing protein</fullName>
    </recommendedName>
</protein>
<dbReference type="EMBL" id="LQPQ01000085">
    <property type="protein sequence ID" value="ORW78062.1"/>
    <property type="molecule type" value="Genomic_DNA"/>
</dbReference>
<evidence type="ECO:0000256" key="2">
    <source>
        <dbReference type="ARBA" id="ARBA00022692"/>
    </source>
</evidence>
<dbReference type="STRING" id="486698.AWC22_20240"/>
<feature type="region of interest" description="Disordered" evidence="5">
    <location>
        <begin position="390"/>
        <end position="409"/>
    </location>
</feature>
<dbReference type="Proteomes" id="UP000193087">
    <property type="component" value="Unassembled WGS sequence"/>
</dbReference>
<keyword evidence="4 6" id="KW-0472">Membrane</keyword>
<feature type="domain" description="Major facilitator superfamily (MFS) profile" evidence="7">
    <location>
        <begin position="1"/>
        <end position="188"/>
    </location>
</feature>